<feature type="compositionally biased region" description="Low complexity" evidence="1">
    <location>
        <begin position="95"/>
        <end position="119"/>
    </location>
</feature>
<feature type="region of interest" description="Disordered" evidence="1">
    <location>
        <begin position="42"/>
        <end position="119"/>
    </location>
</feature>
<protein>
    <recommendedName>
        <fullName evidence="2">6-phosphogluconate dehydrogenase NADP-binding domain-containing protein</fullName>
    </recommendedName>
</protein>
<feature type="domain" description="6-phosphogluconate dehydrogenase NADP-binding" evidence="2">
    <location>
        <begin position="7"/>
        <end position="51"/>
    </location>
</feature>
<dbReference type="KEGG" id="nps:KRR39_09365"/>
<evidence type="ECO:0000313" key="4">
    <source>
        <dbReference type="Proteomes" id="UP000683575"/>
    </source>
</evidence>
<evidence type="ECO:0000313" key="3">
    <source>
        <dbReference type="EMBL" id="QWZ09910.1"/>
    </source>
</evidence>
<evidence type="ECO:0000259" key="2">
    <source>
        <dbReference type="Pfam" id="PF03446"/>
    </source>
</evidence>
<dbReference type="AlphaFoldDB" id="A0A975T1I8"/>
<dbReference type="Pfam" id="PF03446">
    <property type="entry name" value="NAD_binding_2"/>
    <property type="match status" value="1"/>
</dbReference>
<accession>A0A975T1I8</accession>
<dbReference type="Proteomes" id="UP000683575">
    <property type="component" value="Chromosome"/>
</dbReference>
<sequence length="119" mass="12301">MVAAVIVAVVGTGRMGAAMVGRIRGAGFPVVVHNRTRSKAEQVADTHDCSARAARGSRRTTVRTGSWPDCGPAQWSATPAPSPRPRCAGSLGRLTTPAPRRSTPRSAAASRPSSPAAWS</sequence>
<gene>
    <name evidence="3" type="ORF">KRR39_09365</name>
</gene>
<organism evidence="3 4">
    <name type="scientific">Nocardioides panacis</name>
    <dbReference type="NCBI Taxonomy" id="2849501"/>
    <lineage>
        <taxon>Bacteria</taxon>
        <taxon>Bacillati</taxon>
        <taxon>Actinomycetota</taxon>
        <taxon>Actinomycetes</taxon>
        <taxon>Propionibacteriales</taxon>
        <taxon>Nocardioidaceae</taxon>
        <taxon>Nocardioides</taxon>
    </lineage>
</organism>
<proteinExistence type="predicted"/>
<reference evidence="3" key="1">
    <citation type="submission" date="2021-06" db="EMBL/GenBank/DDBJ databases">
        <title>Complete genome sequence of Nocardioides sp. G188.</title>
        <authorList>
            <person name="Im W.-T."/>
        </authorList>
    </citation>
    <scope>NUCLEOTIDE SEQUENCE</scope>
    <source>
        <strain evidence="3">G188</strain>
    </source>
</reference>
<evidence type="ECO:0000256" key="1">
    <source>
        <dbReference type="SAM" id="MobiDB-lite"/>
    </source>
</evidence>
<dbReference type="GO" id="GO:0050661">
    <property type="term" value="F:NADP binding"/>
    <property type="evidence" value="ECO:0007669"/>
    <property type="project" value="InterPro"/>
</dbReference>
<dbReference type="InterPro" id="IPR006115">
    <property type="entry name" value="6PGDH_NADP-bd"/>
</dbReference>
<name>A0A975T1I8_9ACTN</name>
<dbReference type="EMBL" id="CP077062">
    <property type="protein sequence ID" value="QWZ09910.1"/>
    <property type="molecule type" value="Genomic_DNA"/>
</dbReference>
<keyword evidence="4" id="KW-1185">Reference proteome</keyword>